<dbReference type="AlphaFoldDB" id="A0A9D3Y5N5"/>
<evidence type="ECO:0000313" key="2">
    <source>
        <dbReference type="EMBL" id="KAH3692218.1"/>
    </source>
</evidence>
<name>A0A9D3Y5N5_DREPO</name>
<feature type="region of interest" description="Disordered" evidence="1">
    <location>
        <begin position="39"/>
        <end position="60"/>
    </location>
</feature>
<reference evidence="2" key="2">
    <citation type="submission" date="2020-11" db="EMBL/GenBank/DDBJ databases">
        <authorList>
            <person name="McCartney M.A."/>
            <person name="Auch B."/>
            <person name="Kono T."/>
            <person name="Mallez S."/>
            <person name="Becker A."/>
            <person name="Gohl D.M."/>
            <person name="Silverstein K.A.T."/>
            <person name="Koren S."/>
            <person name="Bechman K.B."/>
            <person name="Herman A."/>
            <person name="Abrahante J.E."/>
            <person name="Garbe J."/>
        </authorList>
    </citation>
    <scope>NUCLEOTIDE SEQUENCE</scope>
    <source>
        <strain evidence="2">Duluth1</strain>
        <tissue evidence="2">Whole animal</tissue>
    </source>
</reference>
<organism evidence="2 3">
    <name type="scientific">Dreissena polymorpha</name>
    <name type="common">Zebra mussel</name>
    <name type="synonym">Mytilus polymorpha</name>
    <dbReference type="NCBI Taxonomy" id="45954"/>
    <lineage>
        <taxon>Eukaryota</taxon>
        <taxon>Metazoa</taxon>
        <taxon>Spiralia</taxon>
        <taxon>Lophotrochozoa</taxon>
        <taxon>Mollusca</taxon>
        <taxon>Bivalvia</taxon>
        <taxon>Autobranchia</taxon>
        <taxon>Heteroconchia</taxon>
        <taxon>Euheterodonta</taxon>
        <taxon>Imparidentia</taxon>
        <taxon>Neoheterodontei</taxon>
        <taxon>Myida</taxon>
        <taxon>Dreissenoidea</taxon>
        <taxon>Dreissenidae</taxon>
        <taxon>Dreissena</taxon>
    </lineage>
</organism>
<evidence type="ECO:0000256" key="1">
    <source>
        <dbReference type="SAM" id="MobiDB-lite"/>
    </source>
</evidence>
<dbReference type="Proteomes" id="UP000828390">
    <property type="component" value="Unassembled WGS sequence"/>
</dbReference>
<dbReference type="EMBL" id="JAIWYP010000024">
    <property type="protein sequence ID" value="KAH3692218.1"/>
    <property type="molecule type" value="Genomic_DNA"/>
</dbReference>
<reference evidence="2" key="1">
    <citation type="journal article" date="2019" name="bioRxiv">
        <title>The Genome of the Zebra Mussel, Dreissena polymorpha: A Resource for Invasive Species Research.</title>
        <authorList>
            <person name="McCartney M.A."/>
            <person name="Auch B."/>
            <person name="Kono T."/>
            <person name="Mallez S."/>
            <person name="Zhang Y."/>
            <person name="Obille A."/>
            <person name="Becker A."/>
            <person name="Abrahante J.E."/>
            <person name="Garbe J."/>
            <person name="Badalamenti J.P."/>
            <person name="Herman A."/>
            <person name="Mangelson H."/>
            <person name="Liachko I."/>
            <person name="Sullivan S."/>
            <person name="Sone E.D."/>
            <person name="Koren S."/>
            <person name="Silverstein K.A.T."/>
            <person name="Beckman K.B."/>
            <person name="Gohl D.M."/>
        </authorList>
    </citation>
    <scope>NUCLEOTIDE SEQUENCE</scope>
    <source>
        <strain evidence="2">Duluth1</strain>
        <tissue evidence="2">Whole animal</tissue>
    </source>
</reference>
<protein>
    <submittedName>
        <fullName evidence="2">Uncharacterized protein</fullName>
    </submittedName>
</protein>
<keyword evidence="3" id="KW-1185">Reference proteome</keyword>
<proteinExistence type="predicted"/>
<comment type="caution">
    <text evidence="2">The sequence shown here is derived from an EMBL/GenBank/DDBJ whole genome shotgun (WGS) entry which is preliminary data.</text>
</comment>
<evidence type="ECO:0000313" key="3">
    <source>
        <dbReference type="Proteomes" id="UP000828390"/>
    </source>
</evidence>
<gene>
    <name evidence="2" type="ORF">DPMN_191574</name>
</gene>
<accession>A0A9D3Y5N5</accession>
<sequence length="60" mass="6819">MSTLKTLSFFGSQEILVSWRTSNDDPWLGFDTPPGTTRCAPWHVRARSPSRQSEEKLDGH</sequence>